<dbReference type="InterPro" id="IPR011040">
    <property type="entry name" value="Sialidase"/>
</dbReference>
<dbReference type="RefSeq" id="WP_145363143.1">
    <property type="nucleotide sequence ID" value="NZ_CP036268.1"/>
</dbReference>
<dbReference type="GO" id="GO:0006689">
    <property type="term" value="P:ganglioside catabolic process"/>
    <property type="evidence" value="ECO:0007669"/>
    <property type="project" value="TreeGrafter"/>
</dbReference>
<dbReference type="CDD" id="cd15482">
    <property type="entry name" value="Sialidase_non-viral"/>
    <property type="match status" value="1"/>
</dbReference>
<name>A0A517QZF5_9PLAN</name>
<accession>A0A517QZF5</accession>
<evidence type="ECO:0000259" key="5">
    <source>
        <dbReference type="Pfam" id="PF13088"/>
    </source>
</evidence>
<dbReference type="GO" id="GO:0016020">
    <property type="term" value="C:membrane"/>
    <property type="evidence" value="ECO:0007669"/>
    <property type="project" value="TreeGrafter"/>
</dbReference>
<sequence precursor="true">MKPASLLLPLIFTLACSAAADQADQAGGIERQDLYAAGRGGYAVYRIPGMIATADGTLLAYCEARRTKHDWADIDIVCRRSTDGGQTWAGPQVIANVPEQTPRNPAAIAVRQRSPKLAAGPTCNNAVMIAGDQPGLVHLLYCVEYQTCWYKRSLDDGINWSEPTEVTPALERLKSEFDFRVVATGPGHGLRHSSGRLIVPVWLSMGRGDNAHGTICVTSLVSDDAGATWQSGEIVAKPPEFADPNETCAVELSDGRVLFNSRNTDRRNRRLIAISEDGATNWSPPRFDDQLVEPVCQGSLLSMKDRNGTHLILFSNPRSLAPVPGRPDSTRRSRQNLTVRLSADDGQSWPSWRTIDPGISGYSDLASTGDGQVFCLYENGRDGRNQFAHDSLTLARFSLSSIRTGD</sequence>
<comment type="catalytic activity">
    <reaction evidence="1">
        <text>Hydrolysis of alpha-(2-&gt;3)-, alpha-(2-&gt;6)-, alpha-(2-&gt;8)- glycosidic linkages of terminal sialic acid residues in oligosaccharides, glycoproteins, glycolipids, colominic acid and synthetic substrates.</text>
        <dbReference type="EC" id="3.2.1.18"/>
    </reaction>
</comment>
<dbReference type="Pfam" id="PF13088">
    <property type="entry name" value="BNR_2"/>
    <property type="match status" value="1"/>
</dbReference>
<dbReference type="SUPFAM" id="SSF50939">
    <property type="entry name" value="Sialidases"/>
    <property type="match status" value="1"/>
</dbReference>
<dbReference type="Proteomes" id="UP000317318">
    <property type="component" value="Chromosome"/>
</dbReference>
<keyword evidence="4" id="KW-0732">Signal</keyword>
<feature type="chain" id="PRO_5021701788" description="exo-alpha-sialidase" evidence="4">
    <location>
        <begin position="21"/>
        <end position="406"/>
    </location>
</feature>
<evidence type="ECO:0000256" key="3">
    <source>
        <dbReference type="ARBA" id="ARBA00012733"/>
    </source>
</evidence>
<evidence type="ECO:0000313" key="6">
    <source>
        <dbReference type="EMBL" id="QDT36988.1"/>
    </source>
</evidence>
<comment type="similarity">
    <text evidence="2">Belongs to the glycosyl hydrolase 33 family.</text>
</comment>
<dbReference type="GO" id="GO:0009313">
    <property type="term" value="P:oligosaccharide catabolic process"/>
    <property type="evidence" value="ECO:0007669"/>
    <property type="project" value="TreeGrafter"/>
</dbReference>
<dbReference type="AlphaFoldDB" id="A0A517QZF5"/>
<gene>
    <name evidence="6" type="primary">nedA_1</name>
    <name evidence="6" type="ORF">Pan189_13520</name>
</gene>
<dbReference type="GO" id="GO:0004308">
    <property type="term" value="F:exo-alpha-sialidase activity"/>
    <property type="evidence" value="ECO:0007669"/>
    <property type="project" value="UniProtKB-EC"/>
</dbReference>
<dbReference type="InterPro" id="IPR036278">
    <property type="entry name" value="Sialidase_sf"/>
</dbReference>
<evidence type="ECO:0000256" key="2">
    <source>
        <dbReference type="ARBA" id="ARBA00009348"/>
    </source>
</evidence>
<evidence type="ECO:0000256" key="4">
    <source>
        <dbReference type="SAM" id="SignalP"/>
    </source>
</evidence>
<evidence type="ECO:0000313" key="7">
    <source>
        <dbReference type="Proteomes" id="UP000317318"/>
    </source>
</evidence>
<dbReference type="EMBL" id="CP036268">
    <property type="protein sequence ID" value="QDT36988.1"/>
    <property type="molecule type" value="Genomic_DNA"/>
</dbReference>
<organism evidence="6 7">
    <name type="scientific">Stratiformator vulcanicus</name>
    <dbReference type="NCBI Taxonomy" id="2527980"/>
    <lineage>
        <taxon>Bacteria</taxon>
        <taxon>Pseudomonadati</taxon>
        <taxon>Planctomycetota</taxon>
        <taxon>Planctomycetia</taxon>
        <taxon>Planctomycetales</taxon>
        <taxon>Planctomycetaceae</taxon>
        <taxon>Stratiformator</taxon>
    </lineage>
</organism>
<dbReference type="PROSITE" id="PS51257">
    <property type="entry name" value="PROKAR_LIPOPROTEIN"/>
    <property type="match status" value="1"/>
</dbReference>
<proteinExistence type="inferred from homology"/>
<dbReference type="OrthoDB" id="7294637at2"/>
<dbReference type="GO" id="GO:0005737">
    <property type="term" value="C:cytoplasm"/>
    <property type="evidence" value="ECO:0007669"/>
    <property type="project" value="TreeGrafter"/>
</dbReference>
<keyword evidence="6" id="KW-0326">Glycosidase</keyword>
<keyword evidence="7" id="KW-1185">Reference proteome</keyword>
<evidence type="ECO:0000256" key="1">
    <source>
        <dbReference type="ARBA" id="ARBA00000427"/>
    </source>
</evidence>
<dbReference type="InterPro" id="IPR026856">
    <property type="entry name" value="Sialidase_fam"/>
</dbReference>
<dbReference type="KEGG" id="svp:Pan189_13520"/>
<reference evidence="6 7" key="1">
    <citation type="submission" date="2019-02" db="EMBL/GenBank/DDBJ databases">
        <title>Deep-cultivation of Planctomycetes and their phenomic and genomic characterization uncovers novel biology.</title>
        <authorList>
            <person name="Wiegand S."/>
            <person name="Jogler M."/>
            <person name="Boedeker C."/>
            <person name="Pinto D."/>
            <person name="Vollmers J."/>
            <person name="Rivas-Marin E."/>
            <person name="Kohn T."/>
            <person name="Peeters S.H."/>
            <person name="Heuer A."/>
            <person name="Rast P."/>
            <person name="Oberbeckmann S."/>
            <person name="Bunk B."/>
            <person name="Jeske O."/>
            <person name="Meyerdierks A."/>
            <person name="Storesund J.E."/>
            <person name="Kallscheuer N."/>
            <person name="Luecker S."/>
            <person name="Lage O.M."/>
            <person name="Pohl T."/>
            <person name="Merkel B.J."/>
            <person name="Hornburger P."/>
            <person name="Mueller R.-W."/>
            <person name="Bruemmer F."/>
            <person name="Labrenz M."/>
            <person name="Spormann A.M."/>
            <person name="Op den Camp H."/>
            <person name="Overmann J."/>
            <person name="Amann R."/>
            <person name="Jetten M.S.M."/>
            <person name="Mascher T."/>
            <person name="Medema M.H."/>
            <person name="Devos D.P."/>
            <person name="Kaster A.-K."/>
            <person name="Ovreas L."/>
            <person name="Rohde M."/>
            <person name="Galperin M.Y."/>
            <person name="Jogler C."/>
        </authorList>
    </citation>
    <scope>NUCLEOTIDE SEQUENCE [LARGE SCALE GENOMIC DNA]</scope>
    <source>
        <strain evidence="6 7">Pan189</strain>
    </source>
</reference>
<dbReference type="PANTHER" id="PTHR10628:SF30">
    <property type="entry name" value="EXO-ALPHA-SIALIDASE"/>
    <property type="match status" value="1"/>
</dbReference>
<feature type="signal peptide" evidence="4">
    <location>
        <begin position="1"/>
        <end position="20"/>
    </location>
</feature>
<feature type="domain" description="Sialidase" evidence="5">
    <location>
        <begin position="56"/>
        <end position="374"/>
    </location>
</feature>
<dbReference type="EC" id="3.2.1.18" evidence="3"/>
<dbReference type="PANTHER" id="PTHR10628">
    <property type="entry name" value="SIALIDASE"/>
    <property type="match status" value="1"/>
</dbReference>
<dbReference type="Gene3D" id="2.120.10.10">
    <property type="match status" value="1"/>
</dbReference>
<keyword evidence="6" id="KW-0378">Hydrolase</keyword>
<protein>
    <recommendedName>
        <fullName evidence="3">exo-alpha-sialidase</fullName>
        <ecNumber evidence="3">3.2.1.18</ecNumber>
    </recommendedName>
</protein>